<dbReference type="PANTHER" id="PTHR43157">
    <property type="entry name" value="PHOSPHATIDYLINOSITOL-GLYCAN BIOSYNTHESIS CLASS F PROTEIN-RELATED"/>
    <property type="match status" value="1"/>
</dbReference>
<sequence>MWPFNSICTSKVRLVGKTVVITGANTGIGKEAARDLYRRGARVILACRDVQKAKNAVEDLKTNPPSNINFDDINLEKSYSPLKGYAQSKLMNVLFTKELARRLKEANITGINVYSLHPGAIKTELGRHIDAMSNVIKFGFHWIVQPFFKTPEQGVQTTIYCAVDEKTANETGLYYTECNVANTHQMANNERALKQLWDQSCRLLHLEPEEDLHTFLKTVSQQMTE</sequence>
<organism evidence="3">
    <name type="scientific">Harpegnathos saltator</name>
    <name type="common">Jerdon's jumping ant</name>
    <dbReference type="NCBI Taxonomy" id="610380"/>
    <lineage>
        <taxon>Eukaryota</taxon>
        <taxon>Metazoa</taxon>
        <taxon>Ecdysozoa</taxon>
        <taxon>Arthropoda</taxon>
        <taxon>Hexapoda</taxon>
        <taxon>Insecta</taxon>
        <taxon>Pterygota</taxon>
        <taxon>Neoptera</taxon>
        <taxon>Endopterygota</taxon>
        <taxon>Hymenoptera</taxon>
        <taxon>Apocrita</taxon>
        <taxon>Aculeata</taxon>
        <taxon>Formicoidea</taxon>
        <taxon>Formicidae</taxon>
        <taxon>Ponerinae</taxon>
        <taxon>Ponerini</taxon>
        <taxon>Harpegnathos</taxon>
    </lineage>
</organism>
<dbReference type="OrthoDB" id="191139at2759"/>
<dbReference type="GO" id="GO:0016491">
    <property type="term" value="F:oxidoreductase activity"/>
    <property type="evidence" value="ECO:0007669"/>
    <property type="project" value="UniProtKB-KW"/>
</dbReference>
<evidence type="ECO:0000256" key="1">
    <source>
        <dbReference type="ARBA" id="ARBA00023002"/>
    </source>
</evidence>
<dbReference type="Gene3D" id="3.40.50.720">
    <property type="entry name" value="NAD(P)-binding Rossmann-like Domain"/>
    <property type="match status" value="2"/>
</dbReference>
<keyword evidence="3" id="KW-1185">Reference proteome</keyword>
<evidence type="ECO:0000313" key="2">
    <source>
        <dbReference type="EMBL" id="EFN78522.1"/>
    </source>
</evidence>
<name>E2C0K5_HARSA</name>
<dbReference type="Pfam" id="PF00106">
    <property type="entry name" value="adh_short"/>
    <property type="match status" value="1"/>
</dbReference>
<accession>E2C0K5</accession>
<dbReference type="SUPFAM" id="SSF51735">
    <property type="entry name" value="NAD(P)-binding Rossmann-fold domains"/>
    <property type="match status" value="1"/>
</dbReference>
<dbReference type="EMBL" id="GL451800">
    <property type="protein sequence ID" value="EFN78522.1"/>
    <property type="molecule type" value="Genomic_DNA"/>
</dbReference>
<reference evidence="2 3" key="1">
    <citation type="journal article" date="2010" name="Science">
        <title>Genomic comparison of the ants Camponotus floridanus and Harpegnathos saltator.</title>
        <authorList>
            <person name="Bonasio R."/>
            <person name="Zhang G."/>
            <person name="Ye C."/>
            <person name="Mutti N.S."/>
            <person name="Fang X."/>
            <person name="Qin N."/>
            <person name="Donahue G."/>
            <person name="Yang P."/>
            <person name="Li Q."/>
            <person name="Li C."/>
            <person name="Zhang P."/>
            <person name="Huang Z."/>
            <person name="Berger S.L."/>
            <person name="Reinberg D."/>
            <person name="Wang J."/>
            <person name="Liebig J."/>
        </authorList>
    </citation>
    <scope>NUCLEOTIDE SEQUENCE [LARGE SCALE GENOMIC DNA]</scope>
    <source>
        <strain evidence="2 3">R22 G/1</strain>
    </source>
</reference>
<protein>
    <submittedName>
        <fullName evidence="2">Retinol dehydrogenase 11</fullName>
    </submittedName>
</protein>
<dbReference type="Proteomes" id="UP000008237">
    <property type="component" value="Unassembled WGS sequence"/>
</dbReference>
<proteinExistence type="predicted"/>
<dbReference type="PANTHER" id="PTHR43157:SF73">
    <property type="entry name" value="WW DOMAIN-CONTAINING OXIDOREDUCTASE-LIKE PROTEIN"/>
    <property type="match status" value="1"/>
</dbReference>
<dbReference type="InterPro" id="IPR002347">
    <property type="entry name" value="SDR_fam"/>
</dbReference>
<dbReference type="InterPro" id="IPR036291">
    <property type="entry name" value="NAD(P)-bd_dom_sf"/>
</dbReference>
<dbReference type="InParanoid" id="E2C0K5"/>
<dbReference type="OMA" id="NINETGH"/>
<dbReference type="AlphaFoldDB" id="E2C0K5"/>
<keyword evidence="1" id="KW-0560">Oxidoreductase</keyword>
<gene>
    <name evidence="2" type="ORF">EAI_02341</name>
</gene>
<dbReference type="STRING" id="610380.E2C0K5"/>
<evidence type="ECO:0000313" key="3">
    <source>
        <dbReference type="Proteomes" id="UP000008237"/>
    </source>
</evidence>